<dbReference type="AlphaFoldDB" id="A0A5P2GAM3"/>
<dbReference type="EMBL" id="CP044016">
    <property type="protein sequence ID" value="QES90972.1"/>
    <property type="molecule type" value="Genomic_DNA"/>
</dbReference>
<dbReference type="SUPFAM" id="SSF56601">
    <property type="entry name" value="beta-lactamase/transpeptidase-like"/>
    <property type="match status" value="1"/>
</dbReference>
<evidence type="ECO:0000313" key="5">
    <source>
        <dbReference type="Proteomes" id="UP000292424"/>
    </source>
</evidence>
<dbReference type="PROSITE" id="PS50005">
    <property type="entry name" value="TPR"/>
    <property type="match status" value="1"/>
</dbReference>
<keyword evidence="2" id="KW-0472">Membrane</keyword>
<feature type="repeat" description="TPR" evidence="1">
    <location>
        <begin position="474"/>
        <end position="507"/>
    </location>
</feature>
<dbReference type="InterPro" id="IPR001466">
    <property type="entry name" value="Beta-lactam-related"/>
</dbReference>
<dbReference type="KEGG" id="arac:E0W69_012590"/>
<protein>
    <submittedName>
        <fullName evidence="4">Serine hydrolase</fullName>
    </submittedName>
</protein>
<keyword evidence="2" id="KW-0812">Transmembrane</keyword>
<feature type="transmembrane region" description="Helical" evidence="2">
    <location>
        <begin position="21"/>
        <end position="40"/>
    </location>
</feature>
<feature type="domain" description="Beta-lactamase-related" evidence="3">
    <location>
        <begin position="64"/>
        <end position="381"/>
    </location>
</feature>
<reference evidence="4 5" key="1">
    <citation type="submission" date="2019-09" db="EMBL/GenBank/DDBJ databases">
        <title>Complete genome sequence of Arachidicoccus sp. B3-10 isolated from apple orchard soil.</title>
        <authorList>
            <person name="Kim H.S."/>
            <person name="Han K.-I."/>
            <person name="Suh M.K."/>
            <person name="Lee K.C."/>
            <person name="Eom M.K."/>
            <person name="Kim J.-S."/>
            <person name="Kang S.W."/>
            <person name="Sin Y."/>
            <person name="Lee J.-S."/>
        </authorList>
    </citation>
    <scope>NUCLEOTIDE SEQUENCE [LARGE SCALE GENOMIC DNA]</scope>
    <source>
        <strain evidence="4 5">B3-10</strain>
    </source>
</reference>
<keyword evidence="1" id="KW-0802">TPR repeat</keyword>
<keyword evidence="5" id="KW-1185">Reference proteome</keyword>
<dbReference type="InterPro" id="IPR050491">
    <property type="entry name" value="AmpC-like"/>
</dbReference>
<accession>A0A5P2GAM3</accession>
<dbReference type="PANTHER" id="PTHR46825">
    <property type="entry name" value="D-ALANYL-D-ALANINE-CARBOXYPEPTIDASE/ENDOPEPTIDASE AMPH"/>
    <property type="match status" value="1"/>
</dbReference>
<evidence type="ECO:0000313" key="4">
    <source>
        <dbReference type="EMBL" id="QES90972.1"/>
    </source>
</evidence>
<sequence length="520" mass="59815">MVNFQCNLCKSIIIIDNKKKIKYLFYLLFVLIFVIRNTLYGQTTYQQFDQYFSTSNHIKQFNGNALVAENKKVVYIKSIGFADFDTKKRLTENSQFPIASITKIFTSTAILQLKQKGRLRLDDPVKTYLPDFPYTEITIRQLLSNTSGLAQYYNLFDTIMFQFPEKIITNRDIIPTFIQYKTPLQFTPGEKWDYNNVNFCIAALIIEKITELSYQDYIKQNIFEPSNMKNSVVPINRKILQKNQVELYSFPNRYSTTLKNVKTIPENFRIDGRSNFYGNGGIVSTSEDLYKFVQALFSGKLIDKEELNEAFTPAKLNNGNLAGYKLENTKINYGLGWEMYDDEKDGKIVFHDGSITGLTSILAFNITKKQTLILLENTGNTSMYTVSNTVFNILNGISFTPPAENFVRQYGNAIAQGQFERAEYLVSSYQKTPKNYSITESEMNKLGYQLLRHNKKDAAISVFRTTTKIFPESWNAFDSYAEALLANGQKTKAIKMYQKSLELNPNNENGKQILLKINSK</sequence>
<dbReference type="InterPro" id="IPR019734">
    <property type="entry name" value="TPR_rpt"/>
</dbReference>
<keyword evidence="4" id="KW-0378">Hydrolase</keyword>
<dbReference type="PANTHER" id="PTHR46825:SF9">
    <property type="entry name" value="BETA-LACTAMASE-RELATED DOMAIN-CONTAINING PROTEIN"/>
    <property type="match status" value="1"/>
</dbReference>
<dbReference type="Gene3D" id="3.40.710.10">
    <property type="entry name" value="DD-peptidase/beta-lactamase superfamily"/>
    <property type="match status" value="1"/>
</dbReference>
<evidence type="ECO:0000256" key="2">
    <source>
        <dbReference type="SAM" id="Phobius"/>
    </source>
</evidence>
<dbReference type="GO" id="GO:0016787">
    <property type="term" value="F:hydrolase activity"/>
    <property type="evidence" value="ECO:0007669"/>
    <property type="project" value="UniProtKB-KW"/>
</dbReference>
<keyword evidence="2" id="KW-1133">Transmembrane helix</keyword>
<dbReference type="Gene3D" id="1.25.40.10">
    <property type="entry name" value="Tetratricopeptide repeat domain"/>
    <property type="match status" value="1"/>
</dbReference>
<dbReference type="SUPFAM" id="SSF48452">
    <property type="entry name" value="TPR-like"/>
    <property type="match status" value="1"/>
</dbReference>
<dbReference type="Pfam" id="PF00144">
    <property type="entry name" value="Beta-lactamase"/>
    <property type="match status" value="1"/>
</dbReference>
<dbReference type="InterPro" id="IPR012338">
    <property type="entry name" value="Beta-lactam/transpept-like"/>
</dbReference>
<name>A0A5P2GAM3_9BACT</name>
<evidence type="ECO:0000256" key="1">
    <source>
        <dbReference type="PROSITE-ProRule" id="PRU00339"/>
    </source>
</evidence>
<organism evidence="4 5">
    <name type="scientific">Rhizosphaericola mali</name>
    <dbReference type="NCBI Taxonomy" id="2545455"/>
    <lineage>
        <taxon>Bacteria</taxon>
        <taxon>Pseudomonadati</taxon>
        <taxon>Bacteroidota</taxon>
        <taxon>Chitinophagia</taxon>
        <taxon>Chitinophagales</taxon>
        <taxon>Chitinophagaceae</taxon>
        <taxon>Rhizosphaericola</taxon>
    </lineage>
</organism>
<dbReference type="Proteomes" id="UP000292424">
    <property type="component" value="Chromosome"/>
</dbReference>
<proteinExistence type="predicted"/>
<dbReference type="SMART" id="SM00028">
    <property type="entry name" value="TPR"/>
    <property type="match status" value="2"/>
</dbReference>
<dbReference type="InterPro" id="IPR011990">
    <property type="entry name" value="TPR-like_helical_dom_sf"/>
</dbReference>
<gene>
    <name evidence="4" type="ORF">E0W69_012590</name>
</gene>
<dbReference type="OrthoDB" id="9793489at2"/>
<evidence type="ECO:0000259" key="3">
    <source>
        <dbReference type="Pfam" id="PF00144"/>
    </source>
</evidence>